<proteinExistence type="predicted"/>
<protein>
    <submittedName>
        <fullName evidence="1">Uncharacterized protein</fullName>
    </submittedName>
</protein>
<name>A0A4Y8W884_9VIBR</name>
<gene>
    <name evidence="1" type="ORF">ELS82_23910</name>
</gene>
<reference evidence="1 2" key="1">
    <citation type="submission" date="2019-01" db="EMBL/GenBank/DDBJ databases">
        <title>Vibrio BEI176 sp. nov, a marine bacterium isolated from China: eastern marignal seas.</title>
        <authorList>
            <person name="Li B."/>
        </authorList>
    </citation>
    <scope>NUCLEOTIDE SEQUENCE [LARGE SCALE GENOMIC DNA]</scope>
    <source>
        <strain evidence="1 2">BEI176</strain>
    </source>
</reference>
<dbReference type="OrthoDB" id="6401138at2"/>
<evidence type="ECO:0000313" key="1">
    <source>
        <dbReference type="EMBL" id="TFH89130.1"/>
    </source>
</evidence>
<organism evidence="1 2">
    <name type="scientific">Vibrio ouci</name>
    <dbReference type="NCBI Taxonomy" id="2499078"/>
    <lineage>
        <taxon>Bacteria</taxon>
        <taxon>Pseudomonadati</taxon>
        <taxon>Pseudomonadota</taxon>
        <taxon>Gammaproteobacteria</taxon>
        <taxon>Vibrionales</taxon>
        <taxon>Vibrionaceae</taxon>
        <taxon>Vibrio</taxon>
    </lineage>
</organism>
<dbReference type="EMBL" id="SATR01000112">
    <property type="protein sequence ID" value="TFH89130.1"/>
    <property type="molecule type" value="Genomic_DNA"/>
</dbReference>
<dbReference type="AlphaFoldDB" id="A0A4Y8W884"/>
<dbReference type="Proteomes" id="UP000297753">
    <property type="component" value="Unassembled WGS sequence"/>
</dbReference>
<keyword evidence="2" id="KW-1185">Reference proteome</keyword>
<accession>A0A4Y8W884</accession>
<evidence type="ECO:0000313" key="2">
    <source>
        <dbReference type="Proteomes" id="UP000297753"/>
    </source>
</evidence>
<comment type="caution">
    <text evidence="1">The sequence shown here is derived from an EMBL/GenBank/DDBJ whole genome shotgun (WGS) entry which is preliminary data.</text>
</comment>
<dbReference type="RefSeq" id="WP_134837642.1">
    <property type="nucleotide sequence ID" value="NZ_SATR01000112.1"/>
</dbReference>
<sequence length="224" mass="25366">MDNYIKADFDEPFLFRTASKLVCDNTLKNGEIWLRTNLYYQQIEDKARVDNNEGLSSSKIEFPISVKSDNGVFIDISGDRTGTMGTNVPPHYLISLHGTSISKQQHTDFGGVTFGISSFSVLTKQIIEETSKQIKVLGYQAGPVSYQFTSLVQTEKRNGAILEITDNPPHYLSTVDMTALRKEPILPFIEQDEWRIVVFTNGFIKGDHLAPLKLKVDKNLFYEY</sequence>